<gene>
    <name evidence="2" type="ORF">DFP72DRAFT_868204</name>
</gene>
<comment type="caution">
    <text evidence="2">The sequence shown here is derived from an EMBL/GenBank/DDBJ whole genome shotgun (WGS) entry which is preliminary data.</text>
</comment>
<dbReference type="EMBL" id="JACGCI010000002">
    <property type="protein sequence ID" value="KAF6765602.1"/>
    <property type="molecule type" value="Genomic_DNA"/>
</dbReference>
<organism evidence="2 3">
    <name type="scientific">Ephemerocybe angulata</name>
    <dbReference type="NCBI Taxonomy" id="980116"/>
    <lineage>
        <taxon>Eukaryota</taxon>
        <taxon>Fungi</taxon>
        <taxon>Dikarya</taxon>
        <taxon>Basidiomycota</taxon>
        <taxon>Agaricomycotina</taxon>
        <taxon>Agaricomycetes</taxon>
        <taxon>Agaricomycetidae</taxon>
        <taxon>Agaricales</taxon>
        <taxon>Agaricineae</taxon>
        <taxon>Psathyrellaceae</taxon>
        <taxon>Ephemerocybe</taxon>
    </lineage>
</organism>
<evidence type="ECO:0000256" key="1">
    <source>
        <dbReference type="SAM" id="Phobius"/>
    </source>
</evidence>
<keyword evidence="3" id="KW-1185">Reference proteome</keyword>
<keyword evidence="1" id="KW-0812">Transmembrane</keyword>
<reference evidence="2 3" key="1">
    <citation type="submission" date="2020-07" db="EMBL/GenBank/DDBJ databases">
        <title>Comparative genomics of pyrophilous fungi reveals a link between fire events and developmental genes.</title>
        <authorList>
            <consortium name="DOE Joint Genome Institute"/>
            <person name="Steindorff A.S."/>
            <person name="Carver A."/>
            <person name="Calhoun S."/>
            <person name="Stillman K."/>
            <person name="Liu H."/>
            <person name="Lipzen A."/>
            <person name="Pangilinan J."/>
            <person name="Labutti K."/>
            <person name="Bruns T.D."/>
            <person name="Grigoriev I.V."/>
        </authorList>
    </citation>
    <scope>NUCLEOTIDE SEQUENCE [LARGE SCALE GENOMIC DNA]</scope>
    <source>
        <strain evidence="2 3">CBS 144469</strain>
    </source>
</reference>
<keyword evidence="1" id="KW-1133">Transmembrane helix</keyword>
<sequence>MVVAAFVMLLARYSTIFYAISLSIHLFYLLLFSRSKLADEHPFRRAPSSIGSSEWYGNAPSLNLRDGETCICPSTM</sequence>
<dbReference type="AlphaFoldDB" id="A0A8H6MHL3"/>
<name>A0A8H6MHL3_9AGAR</name>
<keyword evidence="1" id="KW-0472">Membrane</keyword>
<feature type="transmembrane region" description="Helical" evidence="1">
    <location>
        <begin position="6"/>
        <end position="31"/>
    </location>
</feature>
<evidence type="ECO:0000313" key="2">
    <source>
        <dbReference type="EMBL" id="KAF6765602.1"/>
    </source>
</evidence>
<dbReference type="Proteomes" id="UP000521943">
    <property type="component" value="Unassembled WGS sequence"/>
</dbReference>
<accession>A0A8H6MHL3</accession>
<proteinExistence type="predicted"/>
<evidence type="ECO:0000313" key="3">
    <source>
        <dbReference type="Proteomes" id="UP000521943"/>
    </source>
</evidence>
<protein>
    <submittedName>
        <fullName evidence="2">Uncharacterized protein</fullName>
    </submittedName>
</protein>